<dbReference type="EMBL" id="LSRQ01001554">
    <property type="protein sequence ID" value="OAY77394.1"/>
    <property type="molecule type" value="Genomic_DNA"/>
</dbReference>
<name>A0A199VJX4_ANACO</name>
<feature type="domain" description="Phosphatidylinositol-specific phospholipase C X" evidence="1">
    <location>
        <begin position="53"/>
        <end position="193"/>
    </location>
</feature>
<evidence type="ECO:0000259" key="1">
    <source>
        <dbReference type="SMART" id="SM00148"/>
    </source>
</evidence>
<dbReference type="SMART" id="SM00148">
    <property type="entry name" value="PLCXc"/>
    <property type="match status" value="1"/>
</dbReference>
<dbReference type="PROSITE" id="PS50007">
    <property type="entry name" value="PIPLC_X_DOMAIN"/>
    <property type="match status" value="1"/>
</dbReference>
<dbReference type="Gene3D" id="3.20.20.190">
    <property type="entry name" value="Phosphatidylinositol (PI) phosphodiesterase"/>
    <property type="match status" value="1"/>
</dbReference>
<dbReference type="GO" id="GO:0008081">
    <property type="term" value="F:phosphoric diester hydrolase activity"/>
    <property type="evidence" value="ECO:0007669"/>
    <property type="project" value="InterPro"/>
</dbReference>
<keyword evidence="4" id="KW-1185">Reference proteome</keyword>
<sequence>MGAQFSKQVERRKAVAAERRALADLLESAGDQFPGSDFRPADRKAWMSALGPDKLRISQIVWPGTHDSATNKIGVRFVSRPFARCQDCSVYRQLVNGARLLDIRVQEDRRICHGILVGYSVDVVIKNLKKFLAETEKEIVVLEIRTEFGHEDPPEFDKYLAEQLGEVLIPQDEAVFGKTVAEVLPRRVICVWKPRKSPAPKHGDPLWSSGYLRDNWIDTDLPKTKFDSNMRHLGEQPPVSERRYFYRVENTVTPQADNPVVCVKPVTGRIHGYARLFISQAFAKGIGDRLQVFSTDFIDDNFVDACVGLTHARSEGKA</sequence>
<dbReference type="Gramene" id="Aco013128.1.mrna1">
    <property type="protein sequence ID" value="Aco013128.1.mrna1"/>
    <property type="gene ID" value="Aco013128.1.path1"/>
</dbReference>
<dbReference type="STRING" id="4615.A0A199VJX4"/>
<dbReference type="GeneID" id="109703594"/>
<dbReference type="InterPro" id="IPR017946">
    <property type="entry name" value="PLC-like_Pdiesterase_TIM-brl"/>
</dbReference>
<dbReference type="GO" id="GO:0006629">
    <property type="term" value="P:lipid metabolic process"/>
    <property type="evidence" value="ECO:0007669"/>
    <property type="project" value="InterPro"/>
</dbReference>
<dbReference type="Proteomes" id="UP000515123">
    <property type="component" value="Linkage group 25"/>
</dbReference>
<dbReference type="RefSeq" id="XP_020079855.1">
    <property type="nucleotide sequence ID" value="XM_020224266.1"/>
</dbReference>
<evidence type="ECO:0000313" key="3">
    <source>
        <dbReference type="Proteomes" id="UP000092600"/>
    </source>
</evidence>
<organism evidence="2 3">
    <name type="scientific">Ananas comosus</name>
    <name type="common">Pineapple</name>
    <name type="synonym">Ananas ananas</name>
    <dbReference type="NCBI Taxonomy" id="4615"/>
    <lineage>
        <taxon>Eukaryota</taxon>
        <taxon>Viridiplantae</taxon>
        <taxon>Streptophyta</taxon>
        <taxon>Embryophyta</taxon>
        <taxon>Tracheophyta</taxon>
        <taxon>Spermatophyta</taxon>
        <taxon>Magnoliopsida</taxon>
        <taxon>Liliopsida</taxon>
        <taxon>Poales</taxon>
        <taxon>Bromeliaceae</taxon>
        <taxon>Bromelioideae</taxon>
        <taxon>Ananas</taxon>
    </lineage>
</organism>
<dbReference type="InterPro" id="IPR051057">
    <property type="entry name" value="PI-PLC_domain"/>
</dbReference>
<evidence type="ECO:0000313" key="2">
    <source>
        <dbReference type="EMBL" id="OAY77394.1"/>
    </source>
</evidence>
<dbReference type="OrthoDB" id="1046782at2759"/>
<reference evidence="5" key="2">
    <citation type="submission" date="2025-04" db="UniProtKB">
        <authorList>
            <consortium name="RefSeq"/>
        </authorList>
    </citation>
    <scope>IDENTIFICATION</scope>
    <source>
        <tissue evidence="5">Leaf</tissue>
    </source>
</reference>
<evidence type="ECO:0000313" key="4">
    <source>
        <dbReference type="Proteomes" id="UP000515123"/>
    </source>
</evidence>
<gene>
    <name evidence="5" type="primary">LOC109703594</name>
    <name evidence="2" type="ORF">ACMD2_10252</name>
</gene>
<dbReference type="InterPro" id="IPR000909">
    <property type="entry name" value="PLipase_C_PInositol-sp_X_dom"/>
</dbReference>
<dbReference type="Proteomes" id="UP000092600">
    <property type="component" value="Unassembled WGS sequence"/>
</dbReference>
<reference evidence="2 3" key="1">
    <citation type="journal article" date="2016" name="DNA Res.">
        <title>The draft genome of MD-2 pineapple using hybrid error correction of long reads.</title>
        <authorList>
            <person name="Redwan R.M."/>
            <person name="Saidin A."/>
            <person name="Kumar S.V."/>
        </authorList>
    </citation>
    <scope>NUCLEOTIDE SEQUENCE [LARGE SCALE GENOMIC DNA]</scope>
    <source>
        <strain evidence="3">cv. MD2</strain>
        <tissue evidence="2">Leaf</tissue>
    </source>
</reference>
<dbReference type="SUPFAM" id="SSF51695">
    <property type="entry name" value="PLC-like phosphodiesterases"/>
    <property type="match status" value="1"/>
</dbReference>
<proteinExistence type="predicted"/>
<accession>A0A199VJX4</accession>
<dbReference type="PANTHER" id="PTHR13593:SF113">
    <property type="entry name" value="SI:DKEY-266F7.9"/>
    <property type="match status" value="1"/>
</dbReference>
<dbReference type="AlphaFoldDB" id="A0A199VJX4"/>
<protein>
    <submittedName>
        <fullName evidence="2">1-phosphatidylinositol phosphodiesterase</fullName>
    </submittedName>
    <submittedName>
        <fullName evidence="5">Uncharacterized protein LOC109703594</fullName>
    </submittedName>
</protein>
<dbReference type="PANTHER" id="PTHR13593">
    <property type="match status" value="1"/>
</dbReference>
<dbReference type="Pfam" id="PF00388">
    <property type="entry name" value="PI-PLC-X"/>
    <property type="match status" value="1"/>
</dbReference>
<evidence type="ECO:0000313" key="5">
    <source>
        <dbReference type="RefSeq" id="XP_020079855.1"/>
    </source>
</evidence>
<dbReference type="CDD" id="cd08619">
    <property type="entry name" value="PI-PLCXDc_plant"/>
    <property type="match status" value="1"/>
</dbReference>